<dbReference type="GO" id="GO:0008757">
    <property type="term" value="F:S-adenosylmethionine-dependent methyltransferase activity"/>
    <property type="evidence" value="ECO:0007669"/>
    <property type="project" value="InterPro"/>
</dbReference>
<dbReference type="PANTHER" id="PTHR43591:SF105">
    <property type="entry name" value="METHYLTRANSFERASE DOMAIN-CONTAINING PROTEIN-RELATED"/>
    <property type="match status" value="1"/>
</dbReference>
<dbReference type="AlphaFoldDB" id="A0A6A5YR96"/>
<protein>
    <submittedName>
        <fullName evidence="2">S-adenosyl-L-methionine-dependent methyltransferase</fullName>
    </submittedName>
</protein>
<evidence type="ECO:0000313" key="2">
    <source>
        <dbReference type="EMBL" id="KAF2109622.1"/>
    </source>
</evidence>
<dbReference type="Proteomes" id="UP000799770">
    <property type="component" value="Unassembled WGS sequence"/>
</dbReference>
<keyword evidence="2" id="KW-0808">Transferase</keyword>
<gene>
    <name evidence="2" type="ORF">BDV96DRAFT_585041</name>
</gene>
<dbReference type="Gene3D" id="3.40.50.150">
    <property type="entry name" value="Vaccinia Virus protein VP39"/>
    <property type="match status" value="1"/>
</dbReference>
<sequence length="266" mass="29088">MEAQFAAEHFDKVAATYDSDNRISKIAHDLLALAPPISATSVVLDNACGPGIITGEVRKQNASADEHLRIYATDISPGMIEQVREKNWPGVEAIVMDAQELAFAENTFTHSFTNLGIFMFPDPEKGAAEIYRTLKPGGVAVITSLKQVGWIRIFQNAQRTVRPEAPLWKGLLAEEWSTRRKLESVIQAGGFSADSIDVTTAGSSIPGNMMGGFLDSIKDIATSMITQDWSEDEKRQFEAALAGEFRALKAIPQDFEIITWAAGARK</sequence>
<dbReference type="OrthoDB" id="2013972at2759"/>
<name>A0A6A5YR96_9PLEO</name>
<dbReference type="InterPro" id="IPR013216">
    <property type="entry name" value="Methyltransf_11"/>
</dbReference>
<dbReference type="CDD" id="cd02440">
    <property type="entry name" value="AdoMet_MTases"/>
    <property type="match status" value="1"/>
</dbReference>
<dbReference type="InterPro" id="IPR029063">
    <property type="entry name" value="SAM-dependent_MTases_sf"/>
</dbReference>
<evidence type="ECO:0000259" key="1">
    <source>
        <dbReference type="Pfam" id="PF08241"/>
    </source>
</evidence>
<dbReference type="GO" id="GO:0032259">
    <property type="term" value="P:methylation"/>
    <property type="evidence" value="ECO:0007669"/>
    <property type="project" value="UniProtKB-KW"/>
</dbReference>
<keyword evidence="3" id="KW-1185">Reference proteome</keyword>
<dbReference type="EMBL" id="ML977341">
    <property type="protein sequence ID" value="KAF2109622.1"/>
    <property type="molecule type" value="Genomic_DNA"/>
</dbReference>
<feature type="domain" description="Methyltransferase type 11" evidence="1">
    <location>
        <begin position="44"/>
        <end position="142"/>
    </location>
</feature>
<evidence type="ECO:0000313" key="3">
    <source>
        <dbReference type="Proteomes" id="UP000799770"/>
    </source>
</evidence>
<dbReference type="SUPFAM" id="SSF53335">
    <property type="entry name" value="S-adenosyl-L-methionine-dependent methyltransferases"/>
    <property type="match status" value="1"/>
</dbReference>
<proteinExistence type="predicted"/>
<accession>A0A6A5YR96</accession>
<dbReference type="Pfam" id="PF08241">
    <property type="entry name" value="Methyltransf_11"/>
    <property type="match status" value="1"/>
</dbReference>
<dbReference type="PANTHER" id="PTHR43591">
    <property type="entry name" value="METHYLTRANSFERASE"/>
    <property type="match status" value="1"/>
</dbReference>
<organism evidence="2 3">
    <name type="scientific">Lophiotrema nucula</name>
    <dbReference type="NCBI Taxonomy" id="690887"/>
    <lineage>
        <taxon>Eukaryota</taxon>
        <taxon>Fungi</taxon>
        <taxon>Dikarya</taxon>
        <taxon>Ascomycota</taxon>
        <taxon>Pezizomycotina</taxon>
        <taxon>Dothideomycetes</taxon>
        <taxon>Pleosporomycetidae</taxon>
        <taxon>Pleosporales</taxon>
        <taxon>Lophiotremataceae</taxon>
        <taxon>Lophiotrema</taxon>
    </lineage>
</organism>
<keyword evidence="2" id="KW-0489">Methyltransferase</keyword>
<reference evidence="2" key="1">
    <citation type="journal article" date="2020" name="Stud. Mycol.">
        <title>101 Dothideomycetes genomes: a test case for predicting lifestyles and emergence of pathogens.</title>
        <authorList>
            <person name="Haridas S."/>
            <person name="Albert R."/>
            <person name="Binder M."/>
            <person name="Bloem J."/>
            <person name="Labutti K."/>
            <person name="Salamov A."/>
            <person name="Andreopoulos B."/>
            <person name="Baker S."/>
            <person name="Barry K."/>
            <person name="Bills G."/>
            <person name="Bluhm B."/>
            <person name="Cannon C."/>
            <person name="Castanera R."/>
            <person name="Culley D."/>
            <person name="Daum C."/>
            <person name="Ezra D."/>
            <person name="Gonzalez J."/>
            <person name="Henrissat B."/>
            <person name="Kuo A."/>
            <person name="Liang C."/>
            <person name="Lipzen A."/>
            <person name="Lutzoni F."/>
            <person name="Magnuson J."/>
            <person name="Mondo S."/>
            <person name="Nolan M."/>
            <person name="Ohm R."/>
            <person name="Pangilinan J."/>
            <person name="Park H.-J."/>
            <person name="Ramirez L."/>
            <person name="Alfaro M."/>
            <person name="Sun H."/>
            <person name="Tritt A."/>
            <person name="Yoshinaga Y."/>
            <person name="Zwiers L.-H."/>
            <person name="Turgeon B."/>
            <person name="Goodwin S."/>
            <person name="Spatafora J."/>
            <person name="Crous P."/>
            <person name="Grigoriev I."/>
        </authorList>
    </citation>
    <scope>NUCLEOTIDE SEQUENCE</scope>
    <source>
        <strain evidence="2">CBS 627.86</strain>
    </source>
</reference>